<accession>A0A3T7X893</accession>
<dbReference type="AlphaFoldDB" id="A0A3T7X893"/>
<organism evidence="1">
    <name type="scientific">Salmonella enteritidis</name>
    <dbReference type="NCBI Taxonomy" id="149539"/>
    <lineage>
        <taxon>Bacteria</taxon>
        <taxon>Pseudomonadati</taxon>
        <taxon>Pseudomonadota</taxon>
        <taxon>Gammaproteobacteria</taxon>
        <taxon>Enterobacterales</taxon>
        <taxon>Enterobacteriaceae</taxon>
        <taxon>Salmonella</taxon>
    </lineage>
</organism>
<evidence type="ECO:0000313" key="1">
    <source>
        <dbReference type="EMBL" id="EBS5460797.1"/>
    </source>
</evidence>
<comment type="caution">
    <text evidence="1">The sequence shown here is derived from an EMBL/GenBank/DDBJ whole genome shotgun (WGS) entry which is preliminary data.</text>
</comment>
<reference evidence="1" key="1">
    <citation type="submission" date="2018-07" db="EMBL/GenBank/DDBJ databases">
        <authorList>
            <person name="Ashton P.M."/>
            <person name="Dallman T."/>
            <person name="Nair S."/>
            <person name="De Pinna E."/>
            <person name="Peters T."/>
            <person name="Grant K."/>
        </authorList>
    </citation>
    <scope>NUCLEOTIDE SEQUENCE</scope>
    <source>
        <strain evidence="1">245081</strain>
    </source>
</reference>
<name>A0A3T7X893_SALEN</name>
<sequence length="75" mass="8101">MAGIPTNRQTIILNISIPYYQDFTTKTLSELAAITLSQGIPVILQAACALAFLAHPSHELMYVPGDSLPCRLDAT</sequence>
<proteinExistence type="predicted"/>
<dbReference type="EMBL" id="AAGVVM010000084">
    <property type="protein sequence ID" value="EBS5460797.1"/>
    <property type="molecule type" value="Genomic_DNA"/>
</dbReference>
<protein>
    <submittedName>
        <fullName evidence="1">Uncharacterized protein</fullName>
    </submittedName>
</protein>
<gene>
    <name evidence="1" type="ORF">DUU06_24870</name>
</gene>